<name>A0ABT9VW82_9BACI</name>
<sequence length="289" mass="33553">MNHKSSINYVLQASSREFYWEGNGQLSIKTFRHGRAHYRVNQGFFAVEQDRYLLLNEGPYSLAIEQEKDIDSFCLFFKDGLADEVQQSSRLSTDQLLTDPYQTSASPVQFFEKTYPHDPLLSALMLQLKSNLDEDEDEPVWMEQQYYNIMQRILQIHSHTLEATHSLSALRTATREELFKRVSLAHDYILAFFDQASLTLEQIARVACVSPNHLLRSYTEVFGRSPFQHVSELRVKKALQLLENTELPMTELTFRLGYSNPVSFSKMFKKHVGLSPLQYRKKVISDKNP</sequence>
<evidence type="ECO:0000256" key="1">
    <source>
        <dbReference type="ARBA" id="ARBA00023015"/>
    </source>
</evidence>
<dbReference type="PANTHER" id="PTHR43280">
    <property type="entry name" value="ARAC-FAMILY TRANSCRIPTIONAL REGULATOR"/>
    <property type="match status" value="1"/>
</dbReference>
<comment type="caution">
    <text evidence="5">The sequence shown here is derived from an EMBL/GenBank/DDBJ whole genome shotgun (WGS) entry which is preliminary data.</text>
</comment>
<evidence type="ECO:0000256" key="3">
    <source>
        <dbReference type="ARBA" id="ARBA00023163"/>
    </source>
</evidence>
<dbReference type="PROSITE" id="PS00041">
    <property type="entry name" value="HTH_ARAC_FAMILY_1"/>
    <property type="match status" value="1"/>
</dbReference>
<gene>
    <name evidence="5" type="ORF">J2S11_000780</name>
</gene>
<reference evidence="5 6" key="1">
    <citation type="submission" date="2023-07" db="EMBL/GenBank/DDBJ databases">
        <title>Genomic Encyclopedia of Type Strains, Phase IV (KMG-IV): sequencing the most valuable type-strain genomes for metagenomic binning, comparative biology and taxonomic classification.</title>
        <authorList>
            <person name="Goeker M."/>
        </authorList>
    </citation>
    <scope>NUCLEOTIDE SEQUENCE [LARGE SCALE GENOMIC DNA]</scope>
    <source>
        <strain evidence="5 6">DSM 12751</strain>
    </source>
</reference>
<evidence type="ECO:0000313" key="6">
    <source>
        <dbReference type="Proteomes" id="UP001235840"/>
    </source>
</evidence>
<dbReference type="RefSeq" id="WP_307391178.1">
    <property type="nucleotide sequence ID" value="NZ_BAAADK010000010.1"/>
</dbReference>
<protein>
    <submittedName>
        <fullName evidence="5">AraC-like DNA-binding protein</fullName>
    </submittedName>
</protein>
<evidence type="ECO:0000259" key="4">
    <source>
        <dbReference type="PROSITE" id="PS01124"/>
    </source>
</evidence>
<dbReference type="Proteomes" id="UP001235840">
    <property type="component" value="Unassembled WGS sequence"/>
</dbReference>
<dbReference type="Gene3D" id="1.10.10.60">
    <property type="entry name" value="Homeodomain-like"/>
    <property type="match status" value="2"/>
</dbReference>
<dbReference type="InterPro" id="IPR009057">
    <property type="entry name" value="Homeodomain-like_sf"/>
</dbReference>
<dbReference type="EMBL" id="JAUSTY010000003">
    <property type="protein sequence ID" value="MDQ0164880.1"/>
    <property type="molecule type" value="Genomic_DNA"/>
</dbReference>
<dbReference type="InterPro" id="IPR018062">
    <property type="entry name" value="HTH_AraC-typ_CS"/>
</dbReference>
<keyword evidence="6" id="KW-1185">Reference proteome</keyword>
<dbReference type="SUPFAM" id="SSF46689">
    <property type="entry name" value="Homeodomain-like"/>
    <property type="match status" value="2"/>
</dbReference>
<proteinExistence type="predicted"/>
<dbReference type="InterPro" id="IPR018060">
    <property type="entry name" value="HTH_AraC"/>
</dbReference>
<feature type="domain" description="HTH araC/xylS-type" evidence="4">
    <location>
        <begin position="183"/>
        <end position="282"/>
    </location>
</feature>
<keyword evidence="3" id="KW-0804">Transcription</keyword>
<accession>A0ABT9VW82</accession>
<keyword evidence="1" id="KW-0805">Transcription regulation</keyword>
<dbReference type="InterPro" id="IPR020449">
    <property type="entry name" value="Tscrpt_reg_AraC-type_HTH"/>
</dbReference>
<dbReference type="Pfam" id="PF12833">
    <property type="entry name" value="HTH_18"/>
    <property type="match status" value="1"/>
</dbReference>
<evidence type="ECO:0000256" key="2">
    <source>
        <dbReference type="ARBA" id="ARBA00023125"/>
    </source>
</evidence>
<dbReference type="PRINTS" id="PR00032">
    <property type="entry name" value="HTHARAC"/>
</dbReference>
<organism evidence="5 6">
    <name type="scientific">Caldalkalibacillus horti</name>
    <dbReference type="NCBI Taxonomy" id="77523"/>
    <lineage>
        <taxon>Bacteria</taxon>
        <taxon>Bacillati</taxon>
        <taxon>Bacillota</taxon>
        <taxon>Bacilli</taxon>
        <taxon>Bacillales</taxon>
        <taxon>Bacillaceae</taxon>
        <taxon>Caldalkalibacillus</taxon>
    </lineage>
</organism>
<dbReference type="SMART" id="SM00342">
    <property type="entry name" value="HTH_ARAC"/>
    <property type="match status" value="1"/>
</dbReference>
<keyword evidence="2" id="KW-0238">DNA-binding</keyword>
<dbReference type="PANTHER" id="PTHR43280:SF2">
    <property type="entry name" value="HTH-TYPE TRANSCRIPTIONAL REGULATOR EXSA"/>
    <property type="match status" value="1"/>
</dbReference>
<evidence type="ECO:0000313" key="5">
    <source>
        <dbReference type="EMBL" id="MDQ0164880.1"/>
    </source>
</evidence>
<dbReference type="PROSITE" id="PS01124">
    <property type="entry name" value="HTH_ARAC_FAMILY_2"/>
    <property type="match status" value="1"/>
</dbReference>